<dbReference type="GO" id="GO:0005524">
    <property type="term" value="F:ATP binding"/>
    <property type="evidence" value="ECO:0007669"/>
    <property type="project" value="UniProtKB-UniRule"/>
</dbReference>
<accession>A0A8I6AD98</accession>
<keyword evidence="3" id="KW-0879">Wnt signaling pathway</keyword>
<dbReference type="PROSITE" id="PS50011">
    <property type="entry name" value="PROTEIN_KINASE_DOM"/>
    <property type="match status" value="1"/>
</dbReference>
<reference evidence="9" key="2">
    <citation type="submission" date="2025-08" db="UniProtKB">
        <authorList>
            <consortium name="Ensembl"/>
        </authorList>
    </citation>
    <scope>IDENTIFICATION</scope>
    <source>
        <strain evidence="9">Brown Norway</strain>
    </source>
</reference>
<keyword evidence="2" id="KW-0808">Transferase</keyword>
<evidence type="ECO:0000256" key="3">
    <source>
        <dbReference type="ARBA" id="ARBA00022687"/>
    </source>
</evidence>
<keyword evidence="5 6" id="KW-0067">ATP-binding</keyword>
<dbReference type="AGR" id="RGD:1306069"/>
<name>A0A8I6AD98_RAT</name>
<evidence type="ECO:0000313" key="11">
    <source>
        <dbReference type="RGD" id="1306069"/>
    </source>
</evidence>
<keyword evidence="12" id="KW-1267">Proteomics identification</keyword>
<evidence type="ECO:0000259" key="8">
    <source>
        <dbReference type="PROSITE" id="PS50011"/>
    </source>
</evidence>
<dbReference type="InterPro" id="IPR000719">
    <property type="entry name" value="Prot_kinase_dom"/>
</dbReference>
<proteinExistence type="evidence at protein level"/>
<keyword evidence="10" id="KW-1185">Reference proteome</keyword>
<dbReference type="EC" id="2.7.11.1" evidence="1"/>
<keyword evidence="7" id="KW-0723">Serine/threonine-protein kinase</keyword>
<keyword evidence="7" id="KW-0418">Kinase</keyword>
<dbReference type="Gene3D" id="1.10.510.10">
    <property type="entry name" value="Transferase(Phosphotransferase) domain 1"/>
    <property type="match status" value="2"/>
</dbReference>
<dbReference type="SMART" id="SM00220">
    <property type="entry name" value="S_TKc"/>
    <property type="match status" value="1"/>
</dbReference>
<evidence type="ECO:0000256" key="5">
    <source>
        <dbReference type="ARBA" id="ARBA00022840"/>
    </source>
</evidence>
<evidence type="ECO:0000256" key="7">
    <source>
        <dbReference type="RuleBase" id="RU000304"/>
    </source>
</evidence>
<comment type="similarity">
    <text evidence="7">Belongs to the protein kinase superfamily.</text>
</comment>
<feature type="domain" description="Protein kinase" evidence="8">
    <location>
        <begin position="37"/>
        <end position="306"/>
    </location>
</feature>
<dbReference type="AlphaFoldDB" id="A0A8I6AD98"/>
<dbReference type="InterPro" id="IPR050235">
    <property type="entry name" value="CK1_Ser-Thr_kinase"/>
</dbReference>
<reference evidence="9" key="3">
    <citation type="submission" date="2025-09" db="UniProtKB">
        <authorList>
            <consortium name="Ensembl"/>
        </authorList>
    </citation>
    <scope>IDENTIFICATION</scope>
    <source>
        <strain evidence="9">Brown Norway</strain>
    </source>
</reference>
<reference evidence="9" key="1">
    <citation type="submission" date="2024-01" db="EMBL/GenBank/DDBJ databases">
        <title>GRCr8: a new rat reference genome assembly contstructed from accurate long reads and long range scaffolding.</title>
        <authorList>
            <person name="Doris P.A."/>
            <person name="Kalbfleisch T."/>
            <person name="Li K."/>
            <person name="Howe K."/>
            <person name="Wood J."/>
        </authorList>
    </citation>
    <scope>NUCLEOTIDE SEQUENCE [LARGE SCALE GENOMIC DNA]</scope>
    <source>
        <strain evidence="9">Brown Norway</strain>
    </source>
</reference>
<dbReference type="InterPro" id="IPR011009">
    <property type="entry name" value="Kinase-like_dom_sf"/>
</dbReference>
<organism evidence="9 10">
    <name type="scientific">Rattus norvegicus</name>
    <name type="common">Rat</name>
    <dbReference type="NCBI Taxonomy" id="10116"/>
    <lineage>
        <taxon>Eukaryota</taxon>
        <taxon>Metazoa</taxon>
        <taxon>Chordata</taxon>
        <taxon>Craniata</taxon>
        <taxon>Vertebrata</taxon>
        <taxon>Euteleostomi</taxon>
        <taxon>Mammalia</taxon>
        <taxon>Eutheria</taxon>
        <taxon>Euarchontoglires</taxon>
        <taxon>Glires</taxon>
        <taxon>Rodentia</taxon>
        <taxon>Myomorpha</taxon>
        <taxon>Muroidea</taxon>
        <taxon>Muridae</taxon>
        <taxon>Murinae</taxon>
        <taxon>Rattus</taxon>
    </lineage>
</organism>
<evidence type="ECO:0000256" key="6">
    <source>
        <dbReference type="PROSITE-ProRule" id="PRU10141"/>
    </source>
</evidence>
<evidence type="ECO:0007829" key="12">
    <source>
        <dbReference type="PeptideAtlas" id="A0A8I6AD98"/>
    </source>
</evidence>
<dbReference type="PROSITE" id="PS00107">
    <property type="entry name" value="PROTEIN_KINASE_ATP"/>
    <property type="match status" value="1"/>
</dbReference>
<dbReference type="Pfam" id="PF00069">
    <property type="entry name" value="Pkinase"/>
    <property type="match status" value="1"/>
</dbReference>
<dbReference type="Proteomes" id="UP000002494">
    <property type="component" value="Chromosome 6"/>
</dbReference>
<dbReference type="Ensembl" id="ENSRNOT00000098742.2">
    <property type="protein sequence ID" value="ENSRNOP00000090784.2"/>
    <property type="gene ID" value="ENSRNOG00000005274.8"/>
</dbReference>
<dbReference type="RGD" id="1306069">
    <property type="gene designation" value="Vrk1"/>
</dbReference>
<gene>
    <name evidence="9 11" type="primary">Vrk1</name>
</gene>
<keyword evidence="4 6" id="KW-0547">Nucleotide-binding</keyword>
<dbReference type="PROSITE" id="PS00108">
    <property type="entry name" value="PROTEIN_KINASE_ST"/>
    <property type="match status" value="1"/>
</dbReference>
<dbReference type="PANTHER" id="PTHR11909">
    <property type="entry name" value="CASEIN KINASE-RELATED"/>
    <property type="match status" value="1"/>
</dbReference>
<evidence type="ECO:0000313" key="10">
    <source>
        <dbReference type="Proteomes" id="UP000002494"/>
    </source>
</evidence>
<evidence type="ECO:0000256" key="4">
    <source>
        <dbReference type="ARBA" id="ARBA00022741"/>
    </source>
</evidence>
<dbReference type="InterPro" id="IPR008271">
    <property type="entry name" value="Ser/Thr_kinase_AS"/>
</dbReference>
<dbReference type="GeneTree" id="ENSGT00940000155554"/>
<evidence type="ECO:0000256" key="2">
    <source>
        <dbReference type="ARBA" id="ARBA00022679"/>
    </source>
</evidence>
<feature type="binding site" evidence="6">
    <location>
        <position position="71"/>
    </location>
    <ligand>
        <name>ATP</name>
        <dbReference type="ChEBI" id="CHEBI:30616"/>
    </ligand>
</feature>
<dbReference type="InterPro" id="IPR017441">
    <property type="entry name" value="Protein_kinase_ATP_BS"/>
</dbReference>
<evidence type="ECO:0000256" key="1">
    <source>
        <dbReference type="ARBA" id="ARBA00012513"/>
    </source>
</evidence>
<dbReference type="SUPFAM" id="SSF56112">
    <property type="entry name" value="Protein kinase-like (PK-like)"/>
    <property type="match status" value="1"/>
</dbReference>
<dbReference type="GO" id="GO:0016055">
    <property type="term" value="P:Wnt signaling pathway"/>
    <property type="evidence" value="ECO:0007669"/>
    <property type="project" value="UniProtKB-KW"/>
</dbReference>
<dbReference type="GO" id="GO:0004674">
    <property type="term" value="F:protein serine/threonine kinase activity"/>
    <property type="evidence" value="ECO:0007669"/>
    <property type="project" value="UniProtKB-KW"/>
</dbReference>
<protein>
    <recommendedName>
        <fullName evidence="1">non-specific serine/threonine protein kinase</fullName>
        <ecNumber evidence="1">2.7.11.1</ecNumber>
    </recommendedName>
</protein>
<sequence>MPRVKAAQAGRQGPAKRRLAEQFAAGEIITDMSKKEWKLGLPIGQGGFGCIYLADTNSSKPVGSDAPCVVKVEPSDNGPLFTELKFYQRAAKPEQIQKWIHTHKLKYLGVPKYWGSGLHDKNGKSYRFMIMDRFGSDLQKIYEANAKRFSRKTVLQLSLRILDILEYIHEHEYVHGDIKASNLLLSYKNPDQVLRTSLYCCKSGLLYLDVFLESSFTVLSPVLFAAPSRRGDLEILGYCMIQWLSGCLPWEDNLKDPNYVRQSKIRYRDNVAALMEKCFPERNKPGEIAKYMETVKLLDYTEKPLYQNLRDILLQGLKAIGSKDDGKLDFSAVENGSVNTKPASKKRKKGAVEEESSVCAVEESPVCAVEESPVCAVEDMECADTQAQEAIQTRK</sequence>
<evidence type="ECO:0000313" key="9">
    <source>
        <dbReference type="Ensembl" id="ENSRNOP00000090784.2"/>
    </source>
</evidence>